<dbReference type="GO" id="GO:0051082">
    <property type="term" value="F:unfolded protein binding"/>
    <property type="evidence" value="ECO:0007669"/>
    <property type="project" value="TreeGrafter"/>
</dbReference>
<dbReference type="CDD" id="cd00446">
    <property type="entry name" value="GrpE"/>
    <property type="match status" value="1"/>
</dbReference>
<feature type="region of interest" description="Disordered" evidence="5">
    <location>
        <begin position="1"/>
        <end position="36"/>
    </location>
</feature>
<dbReference type="GO" id="GO:0005737">
    <property type="term" value="C:cytoplasm"/>
    <property type="evidence" value="ECO:0007669"/>
    <property type="project" value="UniProtKB-SubCell"/>
</dbReference>
<sequence length="180" mass="20637">MKTEPVNPENDAMDLQLDENESLQGADGSSKLSETEALKEALNEQKDKYLRLFAEFDNYKKRTFKEKMDTIRNASQELIQEILPVLDDFERAQKWAEQQKDESLFPEGMRLLQHKLQTILKSKGLEPIESIGQTFDPNYHEAITEIAAGDDMKGKVVDSIERAYTLNDKIIRFAKVVVGK</sequence>
<dbReference type="GO" id="GO:0051087">
    <property type="term" value="F:protein-folding chaperone binding"/>
    <property type="evidence" value="ECO:0007669"/>
    <property type="project" value="InterPro"/>
</dbReference>
<keyword evidence="2 3" id="KW-0143">Chaperone</keyword>
<dbReference type="PANTHER" id="PTHR21237:SF23">
    <property type="entry name" value="GRPE PROTEIN HOMOLOG, MITOCHONDRIAL"/>
    <property type="match status" value="1"/>
</dbReference>
<evidence type="ECO:0000256" key="1">
    <source>
        <dbReference type="ARBA" id="ARBA00009054"/>
    </source>
</evidence>
<dbReference type="EMBL" id="JADKFW010000004">
    <property type="protein sequence ID" value="MBK9716345.1"/>
    <property type="molecule type" value="Genomic_DNA"/>
</dbReference>
<dbReference type="PANTHER" id="PTHR21237">
    <property type="entry name" value="GRPE PROTEIN"/>
    <property type="match status" value="1"/>
</dbReference>
<comment type="function">
    <text evidence="3">Participates actively in the response to hyperosmotic and heat shock by preventing the aggregation of stress-denatured proteins, in association with DnaK and GrpE. It is the nucleotide exchange factor for DnaK and may function as a thermosensor. Unfolded proteins bind initially to DnaJ; upon interaction with the DnaJ-bound protein, DnaK hydrolyzes its bound ATP, resulting in the formation of a stable complex. GrpE releases ADP from DnaK; ATP binding to DnaK triggers the release of the substrate protein, thus completing the reaction cycle. Several rounds of ATP-dependent interactions between DnaJ, DnaK and GrpE are required for fully efficient folding.</text>
</comment>
<comment type="caution">
    <text evidence="6">The sequence shown here is derived from an EMBL/GenBank/DDBJ whole genome shotgun (WGS) entry which is preliminary data.</text>
</comment>
<dbReference type="InterPro" id="IPR013805">
    <property type="entry name" value="GrpE_CC"/>
</dbReference>
<protein>
    <recommendedName>
        <fullName evidence="3">Protein GrpE</fullName>
    </recommendedName>
    <alternativeName>
        <fullName evidence="3">HSP-70 cofactor</fullName>
    </alternativeName>
</protein>
<organism evidence="6 7">
    <name type="scientific">Candidatus Defluviibacterium haderslevense</name>
    <dbReference type="NCBI Taxonomy" id="2981993"/>
    <lineage>
        <taxon>Bacteria</taxon>
        <taxon>Pseudomonadati</taxon>
        <taxon>Bacteroidota</taxon>
        <taxon>Saprospiria</taxon>
        <taxon>Saprospirales</taxon>
        <taxon>Saprospiraceae</taxon>
        <taxon>Candidatus Defluviibacterium</taxon>
    </lineage>
</organism>
<accession>A0A9D7S6Y1</accession>
<name>A0A9D7S6Y1_9BACT</name>
<dbReference type="Proteomes" id="UP000808349">
    <property type="component" value="Unassembled WGS sequence"/>
</dbReference>
<gene>
    <name evidence="3" type="primary">grpE</name>
    <name evidence="6" type="ORF">IPO85_02245</name>
</gene>
<evidence type="ECO:0000256" key="3">
    <source>
        <dbReference type="HAMAP-Rule" id="MF_01151"/>
    </source>
</evidence>
<dbReference type="SUPFAM" id="SSF58014">
    <property type="entry name" value="Coiled-coil domain of nucleotide exchange factor GrpE"/>
    <property type="match status" value="1"/>
</dbReference>
<dbReference type="Gene3D" id="2.30.22.10">
    <property type="entry name" value="Head domain of nucleotide exchange factor GrpE"/>
    <property type="match status" value="1"/>
</dbReference>
<dbReference type="InterPro" id="IPR000740">
    <property type="entry name" value="GrpE"/>
</dbReference>
<proteinExistence type="inferred from homology"/>
<keyword evidence="3" id="KW-0963">Cytoplasm</keyword>
<evidence type="ECO:0000256" key="2">
    <source>
        <dbReference type="ARBA" id="ARBA00023186"/>
    </source>
</evidence>
<dbReference type="AlphaFoldDB" id="A0A9D7S6Y1"/>
<dbReference type="SUPFAM" id="SSF51064">
    <property type="entry name" value="Head domain of nucleotide exchange factor GrpE"/>
    <property type="match status" value="1"/>
</dbReference>
<dbReference type="GO" id="GO:0000774">
    <property type="term" value="F:adenyl-nucleotide exchange factor activity"/>
    <property type="evidence" value="ECO:0007669"/>
    <property type="project" value="InterPro"/>
</dbReference>
<dbReference type="InterPro" id="IPR009012">
    <property type="entry name" value="GrpE_head"/>
</dbReference>
<dbReference type="GO" id="GO:0006457">
    <property type="term" value="P:protein folding"/>
    <property type="evidence" value="ECO:0007669"/>
    <property type="project" value="InterPro"/>
</dbReference>
<evidence type="ECO:0000256" key="5">
    <source>
        <dbReference type="SAM" id="MobiDB-lite"/>
    </source>
</evidence>
<dbReference type="PRINTS" id="PR00773">
    <property type="entry name" value="GRPEPROTEIN"/>
</dbReference>
<evidence type="ECO:0000256" key="4">
    <source>
        <dbReference type="RuleBase" id="RU004478"/>
    </source>
</evidence>
<keyword evidence="3" id="KW-0346">Stress response</keyword>
<evidence type="ECO:0000313" key="7">
    <source>
        <dbReference type="Proteomes" id="UP000808349"/>
    </source>
</evidence>
<reference evidence="6 7" key="1">
    <citation type="submission" date="2020-10" db="EMBL/GenBank/DDBJ databases">
        <title>Connecting structure to function with the recovery of over 1000 high-quality activated sludge metagenome-assembled genomes encoding full-length rRNA genes using long-read sequencing.</title>
        <authorList>
            <person name="Singleton C.M."/>
            <person name="Petriglieri F."/>
            <person name="Kristensen J.M."/>
            <person name="Kirkegaard R.H."/>
            <person name="Michaelsen T.Y."/>
            <person name="Andersen M.H."/>
            <person name="Karst S.M."/>
            <person name="Dueholm M.S."/>
            <person name="Nielsen P.H."/>
            <person name="Albertsen M."/>
        </authorList>
    </citation>
    <scope>NUCLEOTIDE SEQUENCE [LARGE SCALE GENOMIC DNA]</scope>
    <source>
        <strain evidence="6">Ribe_18-Q3-R11-54_BAT3C.373</strain>
    </source>
</reference>
<dbReference type="GO" id="GO:0042803">
    <property type="term" value="F:protein homodimerization activity"/>
    <property type="evidence" value="ECO:0007669"/>
    <property type="project" value="InterPro"/>
</dbReference>
<dbReference type="Pfam" id="PF01025">
    <property type="entry name" value="GrpE"/>
    <property type="match status" value="1"/>
</dbReference>
<comment type="subunit">
    <text evidence="3">Homodimer.</text>
</comment>
<dbReference type="Gene3D" id="3.90.20.20">
    <property type="match status" value="1"/>
</dbReference>
<comment type="similarity">
    <text evidence="1 3 4">Belongs to the GrpE family.</text>
</comment>
<dbReference type="HAMAP" id="MF_01151">
    <property type="entry name" value="GrpE"/>
    <property type="match status" value="1"/>
</dbReference>
<comment type="subcellular location">
    <subcellularLocation>
        <location evidence="3">Cytoplasm</location>
    </subcellularLocation>
</comment>
<evidence type="ECO:0000313" key="6">
    <source>
        <dbReference type="EMBL" id="MBK9716345.1"/>
    </source>
</evidence>